<evidence type="ECO:0000256" key="8">
    <source>
        <dbReference type="ARBA" id="ARBA00039866"/>
    </source>
</evidence>
<comment type="pathway">
    <text evidence="1">Lipid metabolism.</text>
</comment>
<comment type="similarity">
    <text evidence="6">Belongs to the acetyltransferase family. OlsB subfamily.</text>
</comment>
<evidence type="ECO:0000256" key="1">
    <source>
        <dbReference type="ARBA" id="ARBA00005189"/>
    </source>
</evidence>
<evidence type="ECO:0000313" key="13">
    <source>
        <dbReference type="Proteomes" id="UP000070299"/>
    </source>
</evidence>
<keyword evidence="3 12" id="KW-0808">Transferase</keyword>
<dbReference type="InterPro" id="IPR045746">
    <property type="entry name" value="ACT14924-like_Acyltransf_dom"/>
</dbReference>
<dbReference type="SMART" id="SM00563">
    <property type="entry name" value="PlsC"/>
    <property type="match status" value="1"/>
</dbReference>
<keyword evidence="5 12" id="KW-0012">Acyltransferase</keyword>
<keyword evidence="4" id="KW-0443">Lipid metabolism</keyword>
<organism evidence="12 13">
    <name type="scientific">Paraglaciecola hydrolytica</name>
    <dbReference type="NCBI Taxonomy" id="1799789"/>
    <lineage>
        <taxon>Bacteria</taxon>
        <taxon>Pseudomonadati</taxon>
        <taxon>Pseudomonadota</taxon>
        <taxon>Gammaproteobacteria</taxon>
        <taxon>Alteromonadales</taxon>
        <taxon>Alteromonadaceae</taxon>
        <taxon>Paraglaciecola</taxon>
    </lineage>
</organism>
<keyword evidence="2" id="KW-0444">Lipid biosynthesis</keyword>
<comment type="function">
    <text evidence="9">Catalyzes the first step in the biosynthesis of ornithine lipids, which are phosphorus-free membrane lipids. Catalyzes the 3-hydroxyacyl-acyl carrier protein-dependent acylation of ornithine to form lyso-ornithine lipid (LOL).</text>
</comment>
<reference evidence="13" key="1">
    <citation type="submission" date="2016-02" db="EMBL/GenBank/DDBJ databases">
        <authorList>
            <person name="Schultz-Johansen M."/>
            <person name="Glaring M.A."/>
            <person name="Bech P.K."/>
            <person name="Stougaard P."/>
        </authorList>
    </citation>
    <scope>NUCLEOTIDE SEQUENCE [LARGE SCALE GENOMIC DNA]</scope>
    <source>
        <strain evidence="13">S66</strain>
    </source>
</reference>
<evidence type="ECO:0000256" key="3">
    <source>
        <dbReference type="ARBA" id="ARBA00022679"/>
    </source>
</evidence>
<evidence type="ECO:0000256" key="9">
    <source>
        <dbReference type="ARBA" id="ARBA00045724"/>
    </source>
</evidence>
<dbReference type="EC" id="2.3.2.30" evidence="7"/>
<dbReference type="InterPro" id="IPR016181">
    <property type="entry name" value="Acyl_CoA_acyltransferase"/>
</dbReference>
<dbReference type="EMBL" id="LSNE01000011">
    <property type="protein sequence ID" value="KXI27490.1"/>
    <property type="molecule type" value="Genomic_DNA"/>
</dbReference>
<dbReference type="STRING" id="1799789.AX660_22540"/>
<name>A0A148KMH3_9ALTE</name>
<dbReference type="SUPFAM" id="SSF69593">
    <property type="entry name" value="Glycerol-3-phosphate (1)-acyltransferase"/>
    <property type="match status" value="1"/>
</dbReference>
<gene>
    <name evidence="12" type="ORF">AX660_22540</name>
</gene>
<dbReference type="InterPro" id="IPR052351">
    <property type="entry name" value="Ornithine_N-alpha-AT"/>
</dbReference>
<comment type="catalytic activity">
    <reaction evidence="10">
        <text>a (3R)-hydroxyacyl-[ACP] + L-ornithine = a lyso-ornithine lipid + holo-[ACP] + H(+)</text>
        <dbReference type="Rhea" id="RHEA:20633"/>
        <dbReference type="Rhea" id="RHEA-COMP:9685"/>
        <dbReference type="Rhea" id="RHEA-COMP:9945"/>
        <dbReference type="ChEBI" id="CHEBI:15378"/>
        <dbReference type="ChEBI" id="CHEBI:46911"/>
        <dbReference type="ChEBI" id="CHEBI:64479"/>
        <dbReference type="ChEBI" id="CHEBI:78827"/>
        <dbReference type="ChEBI" id="CHEBI:138482"/>
        <dbReference type="EC" id="2.3.2.30"/>
    </reaction>
    <physiologicalReaction direction="left-to-right" evidence="10">
        <dbReference type="Rhea" id="RHEA:20634"/>
    </physiologicalReaction>
</comment>
<dbReference type="GO" id="GO:0006629">
    <property type="term" value="P:lipid metabolic process"/>
    <property type="evidence" value="ECO:0007669"/>
    <property type="project" value="UniProtKB-KW"/>
</dbReference>
<dbReference type="RefSeq" id="WP_068381065.1">
    <property type="nucleotide sequence ID" value="NZ_LSNE01000011.1"/>
</dbReference>
<accession>A0A148KMH3</accession>
<evidence type="ECO:0000256" key="5">
    <source>
        <dbReference type="ARBA" id="ARBA00023315"/>
    </source>
</evidence>
<dbReference type="Proteomes" id="UP000070299">
    <property type="component" value="Unassembled WGS sequence"/>
</dbReference>
<sequence>MFTVDEVLLKHYPNIANKPLLSKSLTFLLRRLLHEREMHEFATLYPHLRGLDFVEQVLDYFKISYSVRDVEKEHIPNEGRVVIIANHPIGSLDALALIKLVSEVRKDIKVIANQLLMALPPLHPLLLPVNNMQGGTAKEHIKSIQQHLEHEGVVIVFPAGEVSRLRPQGIRDTKWQSGFLRIAKQTKSAILPVYIDAKNSTLFYSLSMLYKPLASMLLVTEMFKQQRKHLPIRIGELIPYSSFATSNLAKKLQVSQFKKHLYKIGNNKPGIFITQKPIAMPENRQELKQALKRHCQRLGETADGKIIYLYQHAESTAILREIGRLREIAFRAVGEGTNKKRDIDHYDQDYFQLILWDPEELEIAGAYRFGDAKNLIAKNGLKGIYSSTLFDYSPAMNKYFEQGLELGRSFVQPKYWGKRSLDYLWYGIGAFLQHHPQYRYLFGPVSLSNSYPQAAKELLVNFYTLYFKQSAPVATSKHPYLCHLHKEFFSGEDYQQDFSLLKKLLTNMGVAVPTLYKQYTETYDEGGVHFIDFNIDPDFNDCIDGLVIGDISMLKAKKRARYMPNAPAVEPQ</sequence>
<comment type="caution">
    <text evidence="12">The sequence shown here is derived from an EMBL/GenBank/DDBJ whole genome shotgun (WGS) entry which is preliminary data.</text>
</comment>
<dbReference type="InterPro" id="IPR002123">
    <property type="entry name" value="Plipid/glycerol_acylTrfase"/>
</dbReference>
<proteinExistence type="inferred from homology"/>
<evidence type="ECO:0000313" key="12">
    <source>
        <dbReference type="EMBL" id="KXI27490.1"/>
    </source>
</evidence>
<evidence type="ECO:0000259" key="11">
    <source>
        <dbReference type="SMART" id="SM00563"/>
    </source>
</evidence>
<protein>
    <recommendedName>
        <fullName evidence="8">L-ornithine N(alpha)-acyltransferase</fullName>
        <ecNumber evidence="7">2.3.2.30</ecNumber>
    </recommendedName>
</protein>
<evidence type="ECO:0000256" key="2">
    <source>
        <dbReference type="ARBA" id="ARBA00022516"/>
    </source>
</evidence>
<dbReference type="Pfam" id="PF19576">
    <property type="entry name" value="Acyltransf_2"/>
    <property type="match status" value="1"/>
</dbReference>
<dbReference type="AlphaFoldDB" id="A0A148KMH3"/>
<dbReference type="Pfam" id="PF13444">
    <property type="entry name" value="Acetyltransf_5"/>
    <property type="match status" value="1"/>
</dbReference>
<dbReference type="OrthoDB" id="1113830at2"/>
<keyword evidence="13" id="KW-1185">Reference proteome</keyword>
<evidence type="ECO:0000256" key="6">
    <source>
        <dbReference type="ARBA" id="ARBA00038095"/>
    </source>
</evidence>
<dbReference type="PANTHER" id="PTHR37323:SF1">
    <property type="entry name" value="L-ORNITHINE N(ALPHA)-ACYLTRANSFERASE"/>
    <property type="match status" value="1"/>
</dbReference>
<evidence type="ECO:0000256" key="4">
    <source>
        <dbReference type="ARBA" id="ARBA00023098"/>
    </source>
</evidence>
<evidence type="ECO:0000256" key="7">
    <source>
        <dbReference type="ARBA" id="ARBA00039058"/>
    </source>
</evidence>
<dbReference type="SUPFAM" id="SSF55729">
    <property type="entry name" value="Acyl-CoA N-acyltransferases (Nat)"/>
    <property type="match status" value="1"/>
</dbReference>
<feature type="domain" description="Phospholipid/glycerol acyltransferase" evidence="11">
    <location>
        <begin position="81"/>
        <end position="198"/>
    </location>
</feature>
<dbReference type="GO" id="GO:0043810">
    <property type="term" value="F:ornithine-acyl [acyl carrier protein] N-acyltransferase activity"/>
    <property type="evidence" value="ECO:0007669"/>
    <property type="project" value="UniProtKB-EC"/>
</dbReference>
<evidence type="ECO:0000256" key="10">
    <source>
        <dbReference type="ARBA" id="ARBA00047785"/>
    </source>
</evidence>
<dbReference type="PANTHER" id="PTHR37323">
    <property type="entry name" value="GCN5-RELATED N-ACETYLTRANSFERASE"/>
    <property type="match status" value="1"/>
</dbReference>